<evidence type="ECO:0000313" key="2">
    <source>
        <dbReference type="Proteomes" id="UP000314294"/>
    </source>
</evidence>
<sequence length="220" mass="24105">MPHDAHRDGVLAHFGSDVAIHPDAQFLQHQQPCTDREVKRSRGREVERLRGQIEVLQPVGPVRAAPQEAEHVRLAAHEAVPRVLVNGQVGGARTHKEPSVPRSYRQQLLLPHMSTSRPPQQMTSTIGVNLHPLTSYSGSVSAGLGDVSSPPPMATGSGVVATGRLRLLLMLRLRLSVRLLLLHRPIRQHRGIYSNSTACPHIGVRVRQPGGKEICNNVDK</sequence>
<dbReference type="Proteomes" id="UP000314294">
    <property type="component" value="Unassembled WGS sequence"/>
</dbReference>
<accession>A0A4Z2J6C7</accession>
<proteinExistence type="predicted"/>
<keyword evidence="2" id="KW-1185">Reference proteome</keyword>
<reference evidence="1 2" key="1">
    <citation type="submission" date="2019-03" db="EMBL/GenBank/DDBJ databases">
        <title>First draft genome of Liparis tanakae, snailfish: a comprehensive survey of snailfish specific genes.</title>
        <authorList>
            <person name="Kim W."/>
            <person name="Song I."/>
            <person name="Jeong J.-H."/>
            <person name="Kim D."/>
            <person name="Kim S."/>
            <person name="Ryu S."/>
            <person name="Song J.Y."/>
            <person name="Lee S.K."/>
        </authorList>
    </citation>
    <scope>NUCLEOTIDE SEQUENCE [LARGE SCALE GENOMIC DNA]</scope>
    <source>
        <tissue evidence="1">Muscle</tissue>
    </source>
</reference>
<protein>
    <submittedName>
        <fullName evidence="1">Uncharacterized protein</fullName>
    </submittedName>
</protein>
<gene>
    <name evidence="1" type="ORF">EYF80_004757</name>
</gene>
<name>A0A4Z2J6C7_9TELE</name>
<dbReference type="EMBL" id="SRLO01000023">
    <property type="protein sequence ID" value="TNN85103.1"/>
    <property type="molecule type" value="Genomic_DNA"/>
</dbReference>
<organism evidence="1 2">
    <name type="scientific">Liparis tanakae</name>
    <name type="common">Tanaka's snailfish</name>
    <dbReference type="NCBI Taxonomy" id="230148"/>
    <lineage>
        <taxon>Eukaryota</taxon>
        <taxon>Metazoa</taxon>
        <taxon>Chordata</taxon>
        <taxon>Craniata</taxon>
        <taxon>Vertebrata</taxon>
        <taxon>Euteleostomi</taxon>
        <taxon>Actinopterygii</taxon>
        <taxon>Neopterygii</taxon>
        <taxon>Teleostei</taxon>
        <taxon>Neoteleostei</taxon>
        <taxon>Acanthomorphata</taxon>
        <taxon>Eupercaria</taxon>
        <taxon>Perciformes</taxon>
        <taxon>Cottioidei</taxon>
        <taxon>Cottales</taxon>
        <taxon>Liparidae</taxon>
        <taxon>Liparis</taxon>
    </lineage>
</organism>
<comment type="caution">
    <text evidence="1">The sequence shown here is derived from an EMBL/GenBank/DDBJ whole genome shotgun (WGS) entry which is preliminary data.</text>
</comment>
<dbReference type="AlphaFoldDB" id="A0A4Z2J6C7"/>
<evidence type="ECO:0000313" key="1">
    <source>
        <dbReference type="EMBL" id="TNN85103.1"/>
    </source>
</evidence>